<organism evidence="2 3">
    <name type="scientific">Bdellovibrio bacteriovorus</name>
    <dbReference type="NCBI Taxonomy" id="959"/>
    <lineage>
        <taxon>Bacteria</taxon>
        <taxon>Pseudomonadati</taxon>
        <taxon>Bdellovibrionota</taxon>
        <taxon>Bdellovibrionia</taxon>
        <taxon>Bdellovibrionales</taxon>
        <taxon>Pseudobdellovibrionaceae</taxon>
        <taxon>Bdellovibrio</taxon>
    </lineage>
</organism>
<evidence type="ECO:0000256" key="1">
    <source>
        <dbReference type="SAM" id="MobiDB-lite"/>
    </source>
</evidence>
<dbReference type="EMBL" id="CP020946">
    <property type="protein sequence ID" value="ASD63514.1"/>
    <property type="molecule type" value="Genomic_DNA"/>
</dbReference>
<dbReference type="AlphaFoldDB" id="A0A1Z3N7R5"/>
<evidence type="ECO:0000313" key="2">
    <source>
        <dbReference type="EMBL" id="ASD63514.1"/>
    </source>
</evidence>
<protein>
    <submittedName>
        <fullName evidence="2">Uncharacterized protein</fullName>
    </submittedName>
</protein>
<dbReference type="Proteomes" id="UP000197003">
    <property type="component" value="Chromosome"/>
</dbReference>
<feature type="region of interest" description="Disordered" evidence="1">
    <location>
        <begin position="1"/>
        <end position="27"/>
    </location>
</feature>
<reference evidence="2 3" key="1">
    <citation type="submission" date="2017-04" db="EMBL/GenBank/DDBJ databases">
        <title>Whole genome sequence of Bdellovibrio bacteriovorus strain SSB218315.</title>
        <authorList>
            <person name="Oyedara O."/>
            <person name="Rodriguez-Perez M.A."/>
        </authorList>
    </citation>
    <scope>NUCLEOTIDE SEQUENCE [LARGE SCALE GENOMIC DNA]</scope>
    <source>
        <strain evidence="2 3">SSB218315</strain>
    </source>
</reference>
<name>A0A1Z3N7R5_BDEBC</name>
<evidence type="ECO:0000313" key="3">
    <source>
        <dbReference type="Proteomes" id="UP000197003"/>
    </source>
</evidence>
<accession>A0A1Z3N7R5</accession>
<proteinExistence type="predicted"/>
<sequence>MINDPDFQRQPTKLSAKKIKAKKPRVARAGTFKKTKEKLYLAPRGLGRVLKACPKAGLRWRMDARTGTQSRHRLSTDACPL</sequence>
<feature type="compositionally biased region" description="Basic residues" evidence="1">
    <location>
        <begin position="15"/>
        <end position="27"/>
    </location>
</feature>
<gene>
    <name evidence="2" type="ORF">B9G79_07990</name>
</gene>